<proteinExistence type="predicted"/>
<feature type="transmembrane region" description="Helical" evidence="7">
    <location>
        <begin position="370"/>
        <end position="393"/>
    </location>
</feature>
<dbReference type="PANTHER" id="PTHR43266:SF2">
    <property type="entry name" value="MAJOR FACILITATOR SUPERFAMILY (MFS) PROFILE DOMAIN-CONTAINING PROTEIN"/>
    <property type="match status" value="1"/>
</dbReference>
<dbReference type="CDD" id="cd06173">
    <property type="entry name" value="MFS_MefA_like"/>
    <property type="match status" value="1"/>
</dbReference>
<feature type="transmembrane region" description="Helical" evidence="7">
    <location>
        <begin position="165"/>
        <end position="191"/>
    </location>
</feature>
<dbReference type="KEGG" id="pprt:ET464_17430"/>
<name>A0A4P6F1A4_9BACL</name>
<keyword evidence="6 7" id="KW-0472">Membrane</keyword>
<evidence type="ECO:0000313" key="9">
    <source>
        <dbReference type="EMBL" id="QAY67899.1"/>
    </source>
</evidence>
<gene>
    <name evidence="9" type="ORF">ET464_17430</name>
</gene>
<dbReference type="PANTHER" id="PTHR43266">
    <property type="entry name" value="MACROLIDE-EFFLUX PROTEIN"/>
    <property type="match status" value="1"/>
</dbReference>
<feature type="transmembrane region" description="Helical" evidence="7">
    <location>
        <begin position="335"/>
        <end position="358"/>
    </location>
</feature>
<reference evidence="9 10" key="1">
    <citation type="submission" date="2019-01" db="EMBL/GenBank/DDBJ databases">
        <title>Genome sequencing of strain FW100M-2.</title>
        <authorList>
            <person name="Heo J."/>
            <person name="Kim S.-J."/>
            <person name="Kim J.-S."/>
            <person name="Hong S.-B."/>
            <person name="Kwon S.-W."/>
        </authorList>
    </citation>
    <scope>NUCLEOTIDE SEQUENCE [LARGE SCALE GENOMIC DNA]</scope>
    <source>
        <strain evidence="9 10">FW100M-2</strain>
    </source>
</reference>
<dbReference type="InterPro" id="IPR011701">
    <property type="entry name" value="MFS"/>
</dbReference>
<dbReference type="GO" id="GO:0005886">
    <property type="term" value="C:plasma membrane"/>
    <property type="evidence" value="ECO:0007669"/>
    <property type="project" value="UniProtKB-SubCell"/>
</dbReference>
<dbReference type="GO" id="GO:0022857">
    <property type="term" value="F:transmembrane transporter activity"/>
    <property type="evidence" value="ECO:0007669"/>
    <property type="project" value="InterPro"/>
</dbReference>
<evidence type="ECO:0000256" key="1">
    <source>
        <dbReference type="ARBA" id="ARBA00004651"/>
    </source>
</evidence>
<dbReference type="InterPro" id="IPR020846">
    <property type="entry name" value="MFS_dom"/>
</dbReference>
<feature type="transmembrane region" description="Helical" evidence="7">
    <location>
        <begin position="234"/>
        <end position="259"/>
    </location>
</feature>
<dbReference type="InterPro" id="IPR036259">
    <property type="entry name" value="MFS_trans_sf"/>
</dbReference>
<evidence type="ECO:0000256" key="7">
    <source>
        <dbReference type="SAM" id="Phobius"/>
    </source>
</evidence>
<dbReference type="Proteomes" id="UP000293568">
    <property type="component" value="Chromosome"/>
</dbReference>
<dbReference type="SUPFAM" id="SSF103473">
    <property type="entry name" value="MFS general substrate transporter"/>
    <property type="match status" value="1"/>
</dbReference>
<accession>A0A4P6F1A4</accession>
<keyword evidence="5 7" id="KW-1133">Transmembrane helix</keyword>
<comment type="subcellular location">
    <subcellularLocation>
        <location evidence="1">Cell membrane</location>
        <topology evidence="1">Multi-pass membrane protein</topology>
    </subcellularLocation>
</comment>
<evidence type="ECO:0000256" key="6">
    <source>
        <dbReference type="ARBA" id="ARBA00023136"/>
    </source>
</evidence>
<keyword evidence="4 7" id="KW-0812">Transmembrane</keyword>
<keyword evidence="2" id="KW-0813">Transport</keyword>
<evidence type="ECO:0000256" key="4">
    <source>
        <dbReference type="ARBA" id="ARBA00022692"/>
    </source>
</evidence>
<dbReference type="EMBL" id="CP035492">
    <property type="protein sequence ID" value="QAY67899.1"/>
    <property type="molecule type" value="Genomic_DNA"/>
</dbReference>
<evidence type="ECO:0000256" key="3">
    <source>
        <dbReference type="ARBA" id="ARBA00022475"/>
    </source>
</evidence>
<dbReference type="OrthoDB" id="9775268at2"/>
<feature type="domain" description="Major facilitator superfamily (MFS) profile" evidence="8">
    <location>
        <begin position="19"/>
        <end position="428"/>
    </location>
</feature>
<dbReference type="PROSITE" id="PS50850">
    <property type="entry name" value="MFS"/>
    <property type="match status" value="1"/>
</dbReference>
<dbReference type="Pfam" id="PF07690">
    <property type="entry name" value="MFS_1"/>
    <property type="match status" value="1"/>
</dbReference>
<evidence type="ECO:0000313" key="10">
    <source>
        <dbReference type="Proteomes" id="UP000293568"/>
    </source>
</evidence>
<keyword evidence="3" id="KW-1003">Cell membrane</keyword>
<protein>
    <submittedName>
        <fullName evidence="9">MFS transporter</fullName>
    </submittedName>
</protein>
<sequence length="446" mass="46738">MKSPLSAAAPAAAVFRNRNYISLMASQLVSNLGDWLYLIALLTVVGFKWNATSWEVTLMMLCMVIPVLVGGPLSGVLADRMERKKLMVLSDLARVIIMAAFLAAGTLWQVYALLLVKGIFDTLFSPAKNGKLKEIVPKEQLEQAISISATIEQGSKIIGPAIGGFLYAAFGDNACFMINAVCFAVSALFLLKVPGKHQLVTNKPSQNAQNPAAVNNGAPANAKKRSVMADLAEGLRIIAGIPVIAYGLMVLGIVLLVLQIADSQVVVLFRGIEGLPHGLLGYCIALSGAGTLLATLSIRFLKWPPLTKMAAGGAIMGVVFSAASLLAAHGPYNGVGYFLLAACFMVAGFGAGMTFLPFQITVQQHTPESLTGRVFGTVSSVTSSAVLLGPLLGGLLVTAYGVTTAFLLSGSIMAGIGILLLLFSRRIANSPGMHRSPTAAEAVSKM</sequence>
<keyword evidence="10" id="KW-1185">Reference proteome</keyword>
<evidence type="ECO:0000256" key="2">
    <source>
        <dbReference type="ARBA" id="ARBA00022448"/>
    </source>
</evidence>
<feature type="transmembrane region" description="Helical" evidence="7">
    <location>
        <begin position="95"/>
        <end position="116"/>
    </location>
</feature>
<feature type="transmembrane region" description="Helical" evidence="7">
    <location>
        <begin position="310"/>
        <end position="329"/>
    </location>
</feature>
<dbReference type="Gene3D" id="1.20.1250.20">
    <property type="entry name" value="MFS general substrate transporter like domains"/>
    <property type="match status" value="1"/>
</dbReference>
<feature type="transmembrane region" description="Helical" evidence="7">
    <location>
        <begin position="56"/>
        <end position="74"/>
    </location>
</feature>
<dbReference type="RefSeq" id="WP_129443144.1">
    <property type="nucleotide sequence ID" value="NZ_CP035492.1"/>
</dbReference>
<organism evidence="9 10">
    <name type="scientific">Paenibacillus protaetiae</name>
    <dbReference type="NCBI Taxonomy" id="2509456"/>
    <lineage>
        <taxon>Bacteria</taxon>
        <taxon>Bacillati</taxon>
        <taxon>Bacillota</taxon>
        <taxon>Bacilli</taxon>
        <taxon>Bacillales</taxon>
        <taxon>Paenibacillaceae</taxon>
        <taxon>Paenibacillus</taxon>
    </lineage>
</organism>
<feature type="transmembrane region" description="Helical" evidence="7">
    <location>
        <begin position="399"/>
        <end position="423"/>
    </location>
</feature>
<evidence type="ECO:0000256" key="5">
    <source>
        <dbReference type="ARBA" id="ARBA00022989"/>
    </source>
</evidence>
<feature type="transmembrane region" description="Helical" evidence="7">
    <location>
        <begin position="20"/>
        <end position="44"/>
    </location>
</feature>
<evidence type="ECO:0000259" key="8">
    <source>
        <dbReference type="PROSITE" id="PS50850"/>
    </source>
</evidence>
<dbReference type="AlphaFoldDB" id="A0A4P6F1A4"/>
<feature type="transmembrane region" description="Helical" evidence="7">
    <location>
        <begin position="279"/>
        <end position="298"/>
    </location>
</feature>